<dbReference type="Proteomes" id="UP000768646">
    <property type="component" value="Unassembled WGS sequence"/>
</dbReference>
<accession>A0ACB7CHG8</accession>
<keyword evidence="2" id="KW-1185">Reference proteome</keyword>
<evidence type="ECO:0000313" key="2">
    <source>
        <dbReference type="Proteomes" id="UP000768646"/>
    </source>
</evidence>
<proteinExistence type="predicted"/>
<reference evidence="1 2" key="1">
    <citation type="journal article" date="2021" name="Commun. Biol.">
        <title>Genomic insights into the host specific adaptation of the Pneumocystis genus.</title>
        <authorList>
            <person name="Cisse O.H."/>
            <person name="Ma L."/>
            <person name="Dekker J.P."/>
            <person name="Khil P.P."/>
            <person name="Youn J.-H."/>
            <person name="Brenchley J.M."/>
            <person name="Blair R."/>
            <person name="Pahar B."/>
            <person name="Chabe M."/>
            <person name="Van Rompay K.K.A."/>
            <person name="Keesler R."/>
            <person name="Sukura A."/>
            <person name="Hirsch V."/>
            <person name="Kutty G."/>
            <person name="Liu Y."/>
            <person name="Peng L."/>
            <person name="Chen J."/>
            <person name="Song J."/>
            <person name="Weissenbacher-Lang C."/>
            <person name="Xu J."/>
            <person name="Upham N.S."/>
            <person name="Stajich J.E."/>
            <person name="Cuomo C.A."/>
            <person name="Cushion M.T."/>
            <person name="Kovacs J.A."/>
        </authorList>
    </citation>
    <scope>NUCLEOTIDE SEQUENCE [LARGE SCALE GENOMIC DNA]</scope>
    <source>
        <strain evidence="1 2">RABM</strain>
    </source>
</reference>
<sequence length="71" mass="8487">MIIFYLNKELFLKMFNGASCPTDEESLKKYIKKSRFEQQKALLIAFFVSFFKKIKRTPVALAIFKRKFLEN</sequence>
<evidence type="ECO:0000313" key="1">
    <source>
        <dbReference type="EMBL" id="KAG4304699.1"/>
    </source>
</evidence>
<name>A0ACB7CHG8_9ASCO</name>
<comment type="caution">
    <text evidence="1">The sequence shown here is derived from an EMBL/GenBank/DDBJ whole genome shotgun (WGS) entry which is preliminary data.</text>
</comment>
<gene>
    <name evidence="1" type="ORF">PORY_001752</name>
</gene>
<protein>
    <submittedName>
        <fullName evidence="1">Uncharacterized protein</fullName>
    </submittedName>
</protein>
<dbReference type="EMBL" id="JABTEG010000006">
    <property type="protein sequence ID" value="KAG4304699.1"/>
    <property type="molecule type" value="Genomic_DNA"/>
</dbReference>
<organism evidence="1 2">
    <name type="scientific">Pneumocystis oryctolagi</name>
    <dbReference type="NCBI Taxonomy" id="42067"/>
    <lineage>
        <taxon>Eukaryota</taxon>
        <taxon>Fungi</taxon>
        <taxon>Dikarya</taxon>
        <taxon>Ascomycota</taxon>
        <taxon>Taphrinomycotina</taxon>
        <taxon>Pneumocystomycetes</taxon>
        <taxon>Pneumocystaceae</taxon>
        <taxon>Pneumocystis</taxon>
    </lineage>
</organism>